<proteinExistence type="predicted"/>
<name>A0ACD3QX22_LARCR</name>
<dbReference type="EMBL" id="CM011686">
    <property type="protein sequence ID" value="TMS11771.1"/>
    <property type="molecule type" value="Genomic_DNA"/>
</dbReference>
<keyword evidence="2" id="KW-1185">Reference proteome</keyword>
<comment type="caution">
    <text evidence="1">The sequence shown here is derived from an EMBL/GenBank/DDBJ whole genome shotgun (WGS) entry which is preliminary data.</text>
</comment>
<protein>
    <submittedName>
        <fullName evidence="1">Uncharacterized protein</fullName>
    </submittedName>
</protein>
<evidence type="ECO:0000313" key="2">
    <source>
        <dbReference type="Proteomes" id="UP000793456"/>
    </source>
</evidence>
<dbReference type="Proteomes" id="UP000793456">
    <property type="component" value="Chromosome XIII"/>
</dbReference>
<reference evidence="1" key="1">
    <citation type="submission" date="2018-11" db="EMBL/GenBank/DDBJ databases">
        <title>The sequence and de novo assembly of Larimichthys crocea genome using PacBio and Hi-C technologies.</title>
        <authorList>
            <person name="Xu P."/>
            <person name="Chen B."/>
            <person name="Zhou Z."/>
            <person name="Ke Q."/>
            <person name="Wu Y."/>
            <person name="Bai H."/>
            <person name="Pu F."/>
        </authorList>
    </citation>
    <scope>NUCLEOTIDE SEQUENCE</scope>
    <source>
        <tissue evidence="1">Muscle</tissue>
    </source>
</reference>
<accession>A0ACD3QX22</accession>
<gene>
    <name evidence="1" type="ORF">E3U43_019162</name>
</gene>
<evidence type="ECO:0000313" key="1">
    <source>
        <dbReference type="EMBL" id="TMS11771.1"/>
    </source>
</evidence>
<sequence>MTSCWSASSPGPMLLAKWYKNNCRIEDDERYCEEEEGAFRSLVILNAELGDSGEYFLDVGDDSISFQVTVEEPPVTIVGNSNDLDSQEMMAGEDLIPGL</sequence>
<organism evidence="1 2">
    <name type="scientific">Larimichthys crocea</name>
    <name type="common">Large yellow croaker</name>
    <name type="synonym">Pseudosciaena crocea</name>
    <dbReference type="NCBI Taxonomy" id="215358"/>
    <lineage>
        <taxon>Eukaryota</taxon>
        <taxon>Metazoa</taxon>
        <taxon>Chordata</taxon>
        <taxon>Craniata</taxon>
        <taxon>Vertebrata</taxon>
        <taxon>Euteleostomi</taxon>
        <taxon>Actinopterygii</taxon>
        <taxon>Neopterygii</taxon>
        <taxon>Teleostei</taxon>
        <taxon>Neoteleostei</taxon>
        <taxon>Acanthomorphata</taxon>
        <taxon>Eupercaria</taxon>
        <taxon>Sciaenidae</taxon>
        <taxon>Larimichthys</taxon>
    </lineage>
</organism>